<gene>
    <name evidence="2" type="ORF">RJ45_02135</name>
</gene>
<comment type="caution">
    <text evidence="2">The sequence shown here is derived from an EMBL/GenBank/DDBJ whole genome shotgun (WGS) entry which is preliminary data.</text>
</comment>
<protein>
    <submittedName>
        <fullName evidence="2">XapX domain protein</fullName>
    </submittedName>
</protein>
<keyword evidence="1" id="KW-1133">Transmembrane helix</keyword>
<proteinExistence type="predicted"/>
<organism evidence="2 3">
    <name type="scientific">Photobacterium gaetbulicola</name>
    <dbReference type="NCBI Taxonomy" id="1295392"/>
    <lineage>
        <taxon>Bacteria</taxon>
        <taxon>Pseudomonadati</taxon>
        <taxon>Pseudomonadota</taxon>
        <taxon>Gammaproteobacteria</taxon>
        <taxon>Vibrionales</taxon>
        <taxon>Vibrionaceae</taxon>
        <taxon>Photobacterium</taxon>
    </lineage>
</organism>
<reference evidence="2 3" key="1">
    <citation type="submission" date="2014-12" db="EMBL/GenBank/DDBJ databases">
        <title>Genome sequencing of Photobacterium gaetbulicola AD005a.</title>
        <authorList>
            <person name="Adrian T.G.S."/>
            <person name="Chan K.G."/>
        </authorList>
    </citation>
    <scope>NUCLEOTIDE SEQUENCE [LARGE SCALE GENOMIC DNA]</scope>
    <source>
        <strain evidence="2 3">AD005a</strain>
    </source>
</reference>
<feature type="transmembrane region" description="Helical" evidence="1">
    <location>
        <begin position="30"/>
        <end position="50"/>
    </location>
</feature>
<evidence type="ECO:0000256" key="1">
    <source>
        <dbReference type="SAM" id="Phobius"/>
    </source>
</evidence>
<evidence type="ECO:0000313" key="3">
    <source>
        <dbReference type="Proteomes" id="UP000031278"/>
    </source>
</evidence>
<dbReference type="EMBL" id="JWLZ01000017">
    <property type="protein sequence ID" value="KHT65242.1"/>
    <property type="molecule type" value="Genomic_DNA"/>
</dbReference>
<sequence length="56" mass="5935">MNEILLAIFAGLIVGLFFSAIKLPLPAPPVLPGIMGIVGVYLGGIAYQSIVERFFS</sequence>
<dbReference type="RefSeq" id="WP_039457360.1">
    <property type="nucleotide sequence ID" value="NZ_JWLZ01000017.1"/>
</dbReference>
<dbReference type="Proteomes" id="UP000031278">
    <property type="component" value="Unassembled WGS sequence"/>
</dbReference>
<dbReference type="AlphaFoldDB" id="A0A0B9H8N3"/>
<name>A0A0B9H8N3_9GAMM</name>
<accession>A0A0B9H8N3</accession>
<keyword evidence="1" id="KW-0812">Transmembrane</keyword>
<dbReference type="InterPro" id="IPR020017">
    <property type="entry name" value="XapX_domain"/>
</dbReference>
<evidence type="ECO:0000313" key="2">
    <source>
        <dbReference type="EMBL" id="KHT65242.1"/>
    </source>
</evidence>
<dbReference type="NCBIfam" id="TIGR03510">
    <property type="entry name" value="XapX"/>
    <property type="match status" value="1"/>
</dbReference>
<keyword evidence="1" id="KW-0472">Membrane</keyword>